<dbReference type="PANTHER" id="PTHR23112:SF0">
    <property type="entry name" value="TRANSMEMBRANE PROTEIN 116"/>
    <property type="match status" value="1"/>
</dbReference>
<dbReference type="GO" id="GO:0007189">
    <property type="term" value="P:adenylate cyclase-activating G protein-coupled receptor signaling pathway"/>
    <property type="evidence" value="ECO:0007669"/>
    <property type="project" value="TreeGrafter"/>
</dbReference>
<dbReference type="GO" id="GO:0007166">
    <property type="term" value="P:cell surface receptor signaling pathway"/>
    <property type="evidence" value="ECO:0007669"/>
    <property type="project" value="InterPro"/>
</dbReference>
<evidence type="ECO:0000256" key="2">
    <source>
        <dbReference type="ARBA" id="ARBA00022692"/>
    </source>
</evidence>
<dbReference type="PANTHER" id="PTHR23112">
    <property type="entry name" value="G PROTEIN-COUPLED RECEPTOR 157-RELATED"/>
    <property type="match status" value="1"/>
</dbReference>
<dbReference type="GO" id="GO:0004930">
    <property type="term" value="F:G protein-coupled receptor activity"/>
    <property type="evidence" value="ECO:0007669"/>
    <property type="project" value="TreeGrafter"/>
</dbReference>
<feature type="transmembrane region" description="Helical" evidence="5">
    <location>
        <begin position="12"/>
        <end position="36"/>
    </location>
</feature>
<dbReference type="GO" id="GO:0005886">
    <property type="term" value="C:plasma membrane"/>
    <property type="evidence" value="ECO:0007669"/>
    <property type="project" value="TreeGrafter"/>
</dbReference>
<feature type="transmembrane region" description="Helical" evidence="5">
    <location>
        <begin position="122"/>
        <end position="142"/>
    </location>
</feature>
<feature type="domain" description="G-protein coupled receptors family 2 profile 2" evidence="6">
    <location>
        <begin position="10"/>
        <end position="199"/>
    </location>
</feature>
<comment type="caution">
    <text evidence="7">The sequence shown here is derived from an EMBL/GenBank/DDBJ whole genome shotgun (WGS) entry which is preliminary data.</text>
</comment>
<sequence>MSSNFSDAQLSTIVVVERTCSMISVMGSFVIIGTFLLSPQFRKPINRLVFYTCWGNLFSNVATLIGRSGNLHGIESPLCQFQGFLFQWFIAADPLWIFAMAFNVYLTFFHKYSDTQLREVEWKYILFCYGLPFIPAFTYLFIRTDAKGPIYGPADLWCWVSLPWDFLRVGVFYGPVWFMNLLTFGIFIRAGKAIYHNRNQLQNLSSIDHHRNLVENMLDVPMSKVTEIRITSEAAGLRPENSGQRLYSPYTVTVERGDIPEGPASPQRLLTEPLDVNGRRRSPKSEATASDLAYFKYAMLYFVALLVTWVPSTINRVYILARPNDGNFGLQITACFVLPLQGFWNSIVYTAISWSSMKALFRQFRR</sequence>
<feature type="transmembrane region" description="Helical" evidence="5">
    <location>
        <begin position="166"/>
        <end position="188"/>
    </location>
</feature>
<dbReference type="OrthoDB" id="18453at2759"/>
<feature type="transmembrane region" description="Helical" evidence="5">
    <location>
        <begin position="85"/>
        <end position="110"/>
    </location>
</feature>
<proteinExistence type="predicted"/>
<dbReference type="AlphaFoldDB" id="A0A232LQY1"/>
<reference evidence="7 8" key="1">
    <citation type="journal article" date="2015" name="Environ. Microbiol.">
        <title>Metagenome sequence of Elaphomyces granulatus from sporocarp tissue reveals Ascomycota ectomycorrhizal fingerprints of genome expansion and a Proteobacteria-rich microbiome.</title>
        <authorList>
            <person name="Quandt C.A."/>
            <person name="Kohler A."/>
            <person name="Hesse C.N."/>
            <person name="Sharpton T.J."/>
            <person name="Martin F."/>
            <person name="Spatafora J.W."/>
        </authorList>
    </citation>
    <scope>NUCLEOTIDE SEQUENCE [LARGE SCALE GENOMIC DNA]</scope>
    <source>
        <strain evidence="7 8">OSC145934</strain>
    </source>
</reference>
<protein>
    <recommendedName>
        <fullName evidence="6">G-protein coupled receptors family 2 profile 2 domain-containing protein</fullName>
    </recommendedName>
</protein>
<comment type="subcellular location">
    <subcellularLocation>
        <location evidence="1">Membrane</location>
        <topology evidence="1">Multi-pass membrane protein</topology>
    </subcellularLocation>
</comment>
<evidence type="ECO:0000313" key="7">
    <source>
        <dbReference type="EMBL" id="OXV06197.1"/>
    </source>
</evidence>
<gene>
    <name evidence="7" type="ORF">Egran_06035</name>
</gene>
<feature type="transmembrane region" description="Helical" evidence="5">
    <location>
        <begin position="48"/>
        <end position="65"/>
    </location>
</feature>
<keyword evidence="8" id="KW-1185">Reference proteome</keyword>
<name>A0A232LQY1_9EURO</name>
<dbReference type="Pfam" id="PF05462">
    <property type="entry name" value="Dicty_CAR"/>
    <property type="match status" value="1"/>
</dbReference>
<evidence type="ECO:0000256" key="4">
    <source>
        <dbReference type="ARBA" id="ARBA00023136"/>
    </source>
</evidence>
<feature type="transmembrane region" description="Helical" evidence="5">
    <location>
        <begin position="330"/>
        <end position="352"/>
    </location>
</feature>
<keyword evidence="3 5" id="KW-1133">Transmembrane helix</keyword>
<dbReference type="InterPro" id="IPR017981">
    <property type="entry name" value="GPCR_2-like_7TM"/>
</dbReference>
<evidence type="ECO:0000259" key="6">
    <source>
        <dbReference type="PROSITE" id="PS50261"/>
    </source>
</evidence>
<dbReference type="Proteomes" id="UP000243515">
    <property type="component" value="Unassembled WGS sequence"/>
</dbReference>
<evidence type="ECO:0000256" key="3">
    <source>
        <dbReference type="ARBA" id="ARBA00022989"/>
    </source>
</evidence>
<keyword evidence="2 5" id="KW-0812">Transmembrane</keyword>
<feature type="transmembrane region" description="Helical" evidence="5">
    <location>
        <begin position="289"/>
        <end position="310"/>
    </location>
</feature>
<evidence type="ECO:0000313" key="8">
    <source>
        <dbReference type="Proteomes" id="UP000243515"/>
    </source>
</evidence>
<dbReference type="PROSITE" id="PS50261">
    <property type="entry name" value="G_PROTEIN_RECEP_F2_4"/>
    <property type="match status" value="1"/>
</dbReference>
<evidence type="ECO:0000256" key="1">
    <source>
        <dbReference type="ARBA" id="ARBA00004141"/>
    </source>
</evidence>
<dbReference type="SUPFAM" id="SSF81321">
    <property type="entry name" value="Family A G protein-coupled receptor-like"/>
    <property type="match status" value="1"/>
</dbReference>
<keyword evidence="4 5" id="KW-0472">Membrane</keyword>
<accession>A0A232LQY1</accession>
<dbReference type="EMBL" id="NPHW01006013">
    <property type="protein sequence ID" value="OXV06197.1"/>
    <property type="molecule type" value="Genomic_DNA"/>
</dbReference>
<dbReference type="Gene3D" id="1.20.1070.10">
    <property type="entry name" value="Rhodopsin 7-helix transmembrane proteins"/>
    <property type="match status" value="1"/>
</dbReference>
<evidence type="ECO:0000256" key="5">
    <source>
        <dbReference type="SAM" id="Phobius"/>
    </source>
</evidence>
<organism evidence="7 8">
    <name type="scientific">Elaphomyces granulatus</name>
    <dbReference type="NCBI Taxonomy" id="519963"/>
    <lineage>
        <taxon>Eukaryota</taxon>
        <taxon>Fungi</taxon>
        <taxon>Dikarya</taxon>
        <taxon>Ascomycota</taxon>
        <taxon>Pezizomycotina</taxon>
        <taxon>Eurotiomycetes</taxon>
        <taxon>Eurotiomycetidae</taxon>
        <taxon>Eurotiales</taxon>
        <taxon>Elaphomycetaceae</taxon>
        <taxon>Elaphomyces</taxon>
    </lineage>
</organism>